<reference evidence="2 3" key="1">
    <citation type="submission" date="2024-10" db="EMBL/GenBank/DDBJ databases">
        <title>The Natural Products Discovery Center: Release of the First 8490 Sequenced Strains for Exploring Actinobacteria Biosynthetic Diversity.</title>
        <authorList>
            <person name="Kalkreuter E."/>
            <person name="Kautsar S.A."/>
            <person name="Yang D."/>
            <person name="Bader C.D."/>
            <person name="Teijaro C.N."/>
            <person name="Fluegel L."/>
            <person name="Davis C.M."/>
            <person name="Simpson J.R."/>
            <person name="Lauterbach L."/>
            <person name="Steele A.D."/>
            <person name="Gui C."/>
            <person name="Meng S."/>
            <person name="Li G."/>
            <person name="Viehrig K."/>
            <person name="Ye F."/>
            <person name="Su P."/>
            <person name="Kiefer A.F."/>
            <person name="Nichols A."/>
            <person name="Cepeda A.J."/>
            <person name="Yan W."/>
            <person name="Fan B."/>
            <person name="Jiang Y."/>
            <person name="Adhikari A."/>
            <person name="Zheng C.-J."/>
            <person name="Schuster L."/>
            <person name="Cowan T.M."/>
            <person name="Smanski M.J."/>
            <person name="Chevrette M.G."/>
            <person name="De Carvalho L.P.S."/>
            <person name="Shen B."/>
        </authorList>
    </citation>
    <scope>NUCLEOTIDE SEQUENCE [LARGE SCALE GENOMIC DNA]</scope>
    <source>
        <strain evidence="2 3">NPDC015755</strain>
    </source>
</reference>
<keyword evidence="1" id="KW-0812">Transmembrane</keyword>
<evidence type="ECO:0000256" key="1">
    <source>
        <dbReference type="SAM" id="Phobius"/>
    </source>
</evidence>
<keyword evidence="1" id="KW-1133">Transmembrane helix</keyword>
<evidence type="ECO:0000313" key="3">
    <source>
        <dbReference type="Proteomes" id="UP001603013"/>
    </source>
</evidence>
<comment type="caution">
    <text evidence="2">The sequence shown here is derived from an EMBL/GenBank/DDBJ whole genome shotgun (WGS) entry which is preliminary data.</text>
</comment>
<gene>
    <name evidence="2" type="ORF">ACF05T_24360</name>
</gene>
<sequence>MGTWNRERWLEHGITVAASQAGIPGAYLYTDTGGTTRVLPHLGFAPFVRASYDPRDPANALVPQTPFMRRFTITVGAVLLFCALGGVATPTSSRWTP</sequence>
<feature type="transmembrane region" description="Helical" evidence="1">
    <location>
        <begin position="71"/>
        <end position="89"/>
    </location>
</feature>
<keyword evidence="3" id="KW-1185">Reference proteome</keyword>
<accession>A0ABW6YH84</accession>
<dbReference type="EMBL" id="JBIBSM010000014">
    <property type="protein sequence ID" value="MFF8279218.1"/>
    <property type="molecule type" value="Genomic_DNA"/>
</dbReference>
<organism evidence="2 3">
    <name type="scientific">Streptomyces lateritius</name>
    <dbReference type="NCBI Taxonomy" id="67313"/>
    <lineage>
        <taxon>Bacteria</taxon>
        <taxon>Bacillati</taxon>
        <taxon>Actinomycetota</taxon>
        <taxon>Actinomycetes</taxon>
        <taxon>Kitasatosporales</taxon>
        <taxon>Streptomycetaceae</taxon>
        <taxon>Streptomyces</taxon>
    </lineage>
</organism>
<name>A0ABW6YH84_9ACTN</name>
<evidence type="ECO:0000313" key="2">
    <source>
        <dbReference type="EMBL" id="MFF8279218.1"/>
    </source>
</evidence>
<protein>
    <submittedName>
        <fullName evidence="2">Uncharacterized protein</fullName>
    </submittedName>
</protein>
<proteinExistence type="predicted"/>
<keyword evidence="1" id="KW-0472">Membrane</keyword>
<dbReference type="RefSeq" id="WP_391936249.1">
    <property type="nucleotide sequence ID" value="NZ_JBIBSM010000014.1"/>
</dbReference>
<dbReference type="Proteomes" id="UP001603013">
    <property type="component" value="Unassembled WGS sequence"/>
</dbReference>